<keyword evidence="3" id="KW-1185">Reference proteome</keyword>
<feature type="compositionally biased region" description="Low complexity" evidence="1">
    <location>
        <begin position="37"/>
        <end position="59"/>
    </location>
</feature>
<evidence type="ECO:0000313" key="2">
    <source>
        <dbReference type="EMBL" id="QDH20185.1"/>
    </source>
</evidence>
<protein>
    <submittedName>
        <fullName evidence="2">Uncharacterized protein</fullName>
    </submittedName>
</protein>
<proteinExistence type="predicted"/>
<dbReference type="PROSITE" id="PS51257">
    <property type="entry name" value="PROKAR_LIPOPROTEIN"/>
    <property type="match status" value="1"/>
</dbReference>
<name>A0A4Y6UW03_SACBS</name>
<feature type="region of interest" description="Disordered" evidence="1">
    <location>
        <begin position="34"/>
        <end position="78"/>
    </location>
</feature>
<reference evidence="2 3" key="1">
    <citation type="submission" date="2019-06" db="EMBL/GenBank/DDBJ databases">
        <title>Saccharibacillus brassicae sp. nov., an endophytic bacterium isolated from Chinese cabbage seeds (Brassica pekinensis).</title>
        <authorList>
            <person name="Jiang L."/>
            <person name="Lee J."/>
            <person name="Kim S.W."/>
        </authorList>
    </citation>
    <scope>NUCLEOTIDE SEQUENCE [LARGE SCALE GENOMIC DNA]</scope>
    <source>
        <strain evidence="3">KCTC 43072 / ATSA2</strain>
    </source>
</reference>
<dbReference type="AlphaFoldDB" id="A0A4Y6UW03"/>
<dbReference type="Proteomes" id="UP000316968">
    <property type="component" value="Chromosome"/>
</dbReference>
<organism evidence="2 3">
    <name type="scientific">Saccharibacillus brassicae</name>
    <dbReference type="NCBI Taxonomy" id="2583377"/>
    <lineage>
        <taxon>Bacteria</taxon>
        <taxon>Bacillati</taxon>
        <taxon>Bacillota</taxon>
        <taxon>Bacilli</taxon>
        <taxon>Bacillales</taxon>
        <taxon>Paenibacillaceae</taxon>
        <taxon>Saccharibacillus</taxon>
    </lineage>
</organism>
<dbReference type="EMBL" id="CP041217">
    <property type="protein sequence ID" value="QDH20185.1"/>
    <property type="molecule type" value="Genomic_DNA"/>
</dbReference>
<dbReference type="KEGG" id="saca:FFV09_04520"/>
<sequence length="295" mass="30816">MGLSGQKKRKCGFARKKTDGWAVILLLGALTAGCGSSGEPHSSSAAEPAAAKGETQAAADSVRPAGERAAGSGDDSGSGTARLIDPALYAGTAIGREQIDLLNDLLAAQNAGDARGYAALFAADTPEAETKIEFGVERIGLYAGSAESNGTAQVEGAVRETAQGSDHPIVYTLERETDGWRIGGIKRAQGPYADETGYAGESAEIVKLINAGTRYRNAGDAQAYAKLFRPDASMRSLDESPGKVEETLIPDIGFPNGDGTLIVNVLQRYEGQTDVHVRAFALGKEGSRWIILDID</sequence>
<evidence type="ECO:0000313" key="3">
    <source>
        <dbReference type="Proteomes" id="UP000316968"/>
    </source>
</evidence>
<evidence type="ECO:0000256" key="1">
    <source>
        <dbReference type="SAM" id="MobiDB-lite"/>
    </source>
</evidence>
<gene>
    <name evidence="2" type="ORF">FFV09_04520</name>
</gene>
<accession>A0A4Y6UW03</accession>
<dbReference type="OrthoDB" id="2678931at2"/>